<dbReference type="Gene3D" id="3.20.20.80">
    <property type="entry name" value="Glycosidases"/>
    <property type="match status" value="1"/>
</dbReference>
<dbReference type="Proteomes" id="UP001433268">
    <property type="component" value="Unassembled WGS sequence"/>
</dbReference>
<gene>
    <name evidence="2" type="ORF">PG997_007208</name>
</gene>
<dbReference type="PANTHER" id="PTHR34154">
    <property type="entry name" value="ALKALI-SENSITIVE LINKAGE PROTEIN 1"/>
    <property type="match status" value="1"/>
</dbReference>
<dbReference type="InterPro" id="IPR053183">
    <property type="entry name" value="ASL1"/>
</dbReference>
<proteinExistence type="predicted"/>
<dbReference type="GeneID" id="92044583"/>
<dbReference type="InterPro" id="IPR017853">
    <property type="entry name" value="GH"/>
</dbReference>
<evidence type="ECO:0000313" key="3">
    <source>
        <dbReference type="Proteomes" id="UP001433268"/>
    </source>
</evidence>
<dbReference type="RefSeq" id="XP_066666865.1">
    <property type="nucleotide sequence ID" value="XM_066811523.1"/>
</dbReference>
<dbReference type="SUPFAM" id="SSF51445">
    <property type="entry name" value="(Trans)glycosidases"/>
    <property type="match status" value="1"/>
</dbReference>
<dbReference type="Pfam" id="PF11790">
    <property type="entry name" value="Glyco_hydro_cc"/>
    <property type="match status" value="1"/>
</dbReference>
<sequence>MEMARPNNKRTLLWDWTLTRDHDTTPTLQATTASLAKSLSSHRIASITNWNTWRPPELNPADLPFRPMIRTPAQLEGGEWDMIRGSIDAEIQSGGGTGSVIVHTFNEPERIPLSIDDALRLWRTRILPLRQSHGSQRVKLVSPACASDAQGSWWLDAFMDSLSLDSERDERPDILGLHFYTMPDQTAEQGLAAAKTYFAERRARFDVPVIVSELACTSRDSAVVNRFTRDLARWLEEPEQDWVVEYGFFGVMREVADGFVSPATQMVDQEGAWTGLGRWWVGLEEE</sequence>
<evidence type="ECO:0000259" key="1">
    <source>
        <dbReference type="Pfam" id="PF11790"/>
    </source>
</evidence>
<comment type="caution">
    <text evidence="2">The sequence shown here is derived from an EMBL/GenBank/DDBJ whole genome shotgun (WGS) entry which is preliminary data.</text>
</comment>
<reference evidence="2 3" key="1">
    <citation type="submission" date="2023-01" db="EMBL/GenBank/DDBJ databases">
        <title>Analysis of 21 Apiospora genomes using comparative genomics revels a genus with tremendous synthesis potential of carbohydrate active enzymes and secondary metabolites.</title>
        <authorList>
            <person name="Sorensen T."/>
        </authorList>
    </citation>
    <scope>NUCLEOTIDE SEQUENCE [LARGE SCALE GENOMIC DNA]</scope>
    <source>
        <strain evidence="2 3">CBS 114990</strain>
    </source>
</reference>
<protein>
    <submittedName>
        <fullName evidence="2">CAP domain-containing protein</fullName>
    </submittedName>
</protein>
<name>A0ABR1W7C9_9PEZI</name>
<evidence type="ECO:0000313" key="2">
    <source>
        <dbReference type="EMBL" id="KAK8079390.1"/>
    </source>
</evidence>
<accession>A0ABR1W7C9</accession>
<feature type="domain" description="Asl1-like glycosyl hydrolase catalytic" evidence="1">
    <location>
        <begin position="39"/>
        <end position="279"/>
    </location>
</feature>
<dbReference type="PANTHER" id="PTHR34154:SF3">
    <property type="entry name" value="ALKALI-SENSITIVE LINKAGE PROTEIN 1"/>
    <property type="match status" value="1"/>
</dbReference>
<organism evidence="2 3">
    <name type="scientific">Apiospora hydei</name>
    <dbReference type="NCBI Taxonomy" id="1337664"/>
    <lineage>
        <taxon>Eukaryota</taxon>
        <taxon>Fungi</taxon>
        <taxon>Dikarya</taxon>
        <taxon>Ascomycota</taxon>
        <taxon>Pezizomycotina</taxon>
        <taxon>Sordariomycetes</taxon>
        <taxon>Xylariomycetidae</taxon>
        <taxon>Amphisphaeriales</taxon>
        <taxon>Apiosporaceae</taxon>
        <taxon>Apiospora</taxon>
    </lineage>
</organism>
<dbReference type="EMBL" id="JAQQWN010000006">
    <property type="protein sequence ID" value="KAK8079390.1"/>
    <property type="molecule type" value="Genomic_DNA"/>
</dbReference>
<dbReference type="InterPro" id="IPR024655">
    <property type="entry name" value="Asl1_glyco_hydro_catalytic"/>
</dbReference>
<keyword evidence="3" id="KW-1185">Reference proteome</keyword>